<accession>A0A3N7G4I9</accession>
<dbReference type="AlphaFoldDB" id="A0A3N7G4I9"/>
<keyword evidence="2" id="KW-1185">Reference proteome</keyword>
<name>A0A3N7G4I9_POPTR</name>
<dbReference type="EMBL" id="CM009306">
    <property type="protein sequence ID" value="RQP02110.1"/>
    <property type="molecule type" value="Genomic_DNA"/>
</dbReference>
<organism evidence="1 2">
    <name type="scientific">Populus trichocarpa</name>
    <name type="common">Western balsam poplar</name>
    <name type="synonym">Populus balsamifera subsp. trichocarpa</name>
    <dbReference type="NCBI Taxonomy" id="3694"/>
    <lineage>
        <taxon>Eukaryota</taxon>
        <taxon>Viridiplantae</taxon>
        <taxon>Streptophyta</taxon>
        <taxon>Embryophyta</taxon>
        <taxon>Tracheophyta</taxon>
        <taxon>Spermatophyta</taxon>
        <taxon>Magnoliopsida</taxon>
        <taxon>eudicotyledons</taxon>
        <taxon>Gunneridae</taxon>
        <taxon>Pentapetalae</taxon>
        <taxon>rosids</taxon>
        <taxon>fabids</taxon>
        <taxon>Malpighiales</taxon>
        <taxon>Salicaceae</taxon>
        <taxon>Saliceae</taxon>
        <taxon>Populus</taxon>
    </lineage>
</organism>
<gene>
    <name evidence="1" type="ORF">POPTR_017G091450</name>
</gene>
<protein>
    <submittedName>
        <fullName evidence="1">Uncharacterized protein</fullName>
    </submittedName>
</protein>
<proteinExistence type="predicted"/>
<dbReference type="InParanoid" id="A0A3N7G4I9"/>
<evidence type="ECO:0000313" key="1">
    <source>
        <dbReference type="EMBL" id="RQP02110.1"/>
    </source>
</evidence>
<dbReference type="Proteomes" id="UP000006729">
    <property type="component" value="Chromosome 17"/>
</dbReference>
<evidence type="ECO:0000313" key="2">
    <source>
        <dbReference type="Proteomes" id="UP000006729"/>
    </source>
</evidence>
<sequence>MFEYRSKLNNRARLHISHRSIRDSFGVYTAASRLKAAGACRSQFL</sequence>
<reference evidence="1 2" key="1">
    <citation type="journal article" date="2006" name="Science">
        <title>The genome of black cottonwood, Populus trichocarpa (Torr. &amp; Gray).</title>
        <authorList>
            <person name="Tuskan G.A."/>
            <person name="Difazio S."/>
            <person name="Jansson S."/>
            <person name="Bohlmann J."/>
            <person name="Grigoriev I."/>
            <person name="Hellsten U."/>
            <person name="Putnam N."/>
            <person name="Ralph S."/>
            <person name="Rombauts S."/>
            <person name="Salamov A."/>
            <person name="Schein J."/>
            <person name="Sterck L."/>
            <person name="Aerts A."/>
            <person name="Bhalerao R.R."/>
            <person name="Bhalerao R.P."/>
            <person name="Blaudez D."/>
            <person name="Boerjan W."/>
            <person name="Brun A."/>
            <person name="Brunner A."/>
            <person name="Busov V."/>
            <person name="Campbell M."/>
            <person name="Carlson J."/>
            <person name="Chalot M."/>
            <person name="Chapman J."/>
            <person name="Chen G.L."/>
            <person name="Cooper D."/>
            <person name="Coutinho P.M."/>
            <person name="Couturier J."/>
            <person name="Covert S."/>
            <person name="Cronk Q."/>
            <person name="Cunningham R."/>
            <person name="Davis J."/>
            <person name="Degroeve S."/>
            <person name="Dejardin A."/>
            <person name="Depamphilis C."/>
            <person name="Detter J."/>
            <person name="Dirks B."/>
            <person name="Dubchak I."/>
            <person name="Duplessis S."/>
            <person name="Ehlting J."/>
            <person name="Ellis B."/>
            <person name="Gendler K."/>
            <person name="Goodstein D."/>
            <person name="Gribskov M."/>
            <person name="Grimwood J."/>
            <person name="Groover A."/>
            <person name="Gunter L."/>
            <person name="Hamberger B."/>
            <person name="Heinze B."/>
            <person name="Helariutta Y."/>
            <person name="Henrissat B."/>
            <person name="Holligan D."/>
            <person name="Holt R."/>
            <person name="Huang W."/>
            <person name="Islam-Faridi N."/>
            <person name="Jones S."/>
            <person name="Jones-Rhoades M."/>
            <person name="Jorgensen R."/>
            <person name="Joshi C."/>
            <person name="Kangasjarvi J."/>
            <person name="Karlsson J."/>
            <person name="Kelleher C."/>
            <person name="Kirkpatrick R."/>
            <person name="Kirst M."/>
            <person name="Kohler A."/>
            <person name="Kalluri U."/>
            <person name="Larimer F."/>
            <person name="Leebens-Mack J."/>
            <person name="Leple J.C."/>
            <person name="Locascio P."/>
            <person name="Lou Y."/>
            <person name="Lucas S."/>
            <person name="Martin F."/>
            <person name="Montanini B."/>
            <person name="Napoli C."/>
            <person name="Nelson D.R."/>
            <person name="Nelson C."/>
            <person name="Nieminen K."/>
            <person name="Nilsson O."/>
            <person name="Pereda V."/>
            <person name="Peter G."/>
            <person name="Philippe R."/>
            <person name="Pilate G."/>
            <person name="Poliakov A."/>
            <person name="Razumovskaya J."/>
            <person name="Richardson P."/>
            <person name="Rinaldi C."/>
            <person name="Ritland K."/>
            <person name="Rouze P."/>
            <person name="Ryaboy D."/>
            <person name="Schmutz J."/>
            <person name="Schrader J."/>
            <person name="Segerman B."/>
            <person name="Shin H."/>
            <person name="Siddiqui A."/>
            <person name="Sterky F."/>
            <person name="Terry A."/>
            <person name="Tsai C.J."/>
            <person name="Uberbacher E."/>
            <person name="Unneberg P."/>
            <person name="Vahala J."/>
            <person name="Wall K."/>
            <person name="Wessler S."/>
            <person name="Yang G."/>
            <person name="Yin T."/>
            <person name="Douglas C."/>
            <person name="Marra M."/>
            <person name="Sandberg G."/>
            <person name="Van de Peer Y."/>
            <person name="Rokhsar D."/>
        </authorList>
    </citation>
    <scope>NUCLEOTIDE SEQUENCE [LARGE SCALE GENOMIC DNA]</scope>
    <source>
        <strain evidence="2">cv. Nisqually</strain>
    </source>
</reference>